<dbReference type="Pfam" id="PF07103">
    <property type="entry name" value="DUF1365"/>
    <property type="match status" value="1"/>
</dbReference>
<dbReference type="PANTHER" id="PTHR33973">
    <property type="entry name" value="OS07G0153300 PROTEIN"/>
    <property type="match status" value="1"/>
</dbReference>
<dbReference type="RefSeq" id="WP_188704114.1">
    <property type="nucleotide sequence ID" value="NZ_BMLX01000002.1"/>
</dbReference>
<gene>
    <name evidence="1" type="ORF">GCM10010970_19110</name>
</gene>
<protein>
    <submittedName>
        <fullName evidence="1">DUF1365 domain-containing protein</fullName>
    </submittedName>
</protein>
<organism evidence="1 2">
    <name type="scientific">Silvimonas iriomotensis</name>
    <dbReference type="NCBI Taxonomy" id="449662"/>
    <lineage>
        <taxon>Bacteria</taxon>
        <taxon>Pseudomonadati</taxon>
        <taxon>Pseudomonadota</taxon>
        <taxon>Betaproteobacteria</taxon>
        <taxon>Neisseriales</taxon>
        <taxon>Chitinibacteraceae</taxon>
        <taxon>Silvimonas</taxon>
    </lineage>
</organism>
<dbReference type="PANTHER" id="PTHR33973:SF4">
    <property type="entry name" value="OS07G0153300 PROTEIN"/>
    <property type="match status" value="1"/>
</dbReference>
<name>A0ABQ2P954_9NEIS</name>
<sequence>MTEPRFLFGQVMHERLRPVKRRFVYPVFGVVLDVDQLAAMPATWWFAVDRWRVLSIRQRDYGPRDGSNLAQWARAVLASAGVRIDGPIELHTFTRLWGYVFNPVSFWHCHDAQGQLRALIAEVNNTFGEHHSYVLTAPDGGVIEADTPLQSRKAFHVSPFCLTTGEYRFRLKKGADTRFTAVDYHDEDGVLLRTAIGGRLRPFTSQNFWRAMIRHPFFSFMVIGRIHWQALRLWLKRVPFNRKPAPPDHPLTIALEEKKQ</sequence>
<keyword evidence="2" id="KW-1185">Reference proteome</keyword>
<evidence type="ECO:0000313" key="2">
    <source>
        <dbReference type="Proteomes" id="UP000637267"/>
    </source>
</evidence>
<dbReference type="InterPro" id="IPR010775">
    <property type="entry name" value="DUF1365"/>
</dbReference>
<comment type="caution">
    <text evidence="1">The sequence shown here is derived from an EMBL/GenBank/DDBJ whole genome shotgun (WGS) entry which is preliminary data.</text>
</comment>
<proteinExistence type="predicted"/>
<dbReference type="Proteomes" id="UP000637267">
    <property type="component" value="Unassembled WGS sequence"/>
</dbReference>
<dbReference type="EMBL" id="BMLX01000002">
    <property type="protein sequence ID" value="GGP21160.1"/>
    <property type="molecule type" value="Genomic_DNA"/>
</dbReference>
<evidence type="ECO:0000313" key="1">
    <source>
        <dbReference type="EMBL" id="GGP21160.1"/>
    </source>
</evidence>
<accession>A0ABQ2P954</accession>
<reference evidence="2" key="1">
    <citation type="journal article" date="2019" name="Int. J. Syst. Evol. Microbiol.">
        <title>The Global Catalogue of Microorganisms (GCM) 10K type strain sequencing project: providing services to taxonomists for standard genome sequencing and annotation.</title>
        <authorList>
            <consortium name="The Broad Institute Genomics Platform"/>
            <consortium name="The Broad Institute Genome Sequencing Center for Infectious Disease"/>
            <person name="Wu L."/>
            <person name="Ma J."/>
        </authorList>
    </citation>
    <scope>NUCLEOTIDE SEQUENCE [LARGE SCALE GENOMIC DNA]</scope>
    <source>
        <strain evidence="2">CGMCC 1.8859</strain>
    </source>
</reference>